<evidence type="ECO:0000313" key="1">
    <source>
        <dbReference type="EMBL" id="KAH3709821.1"/>
    </source>
</evidence>
<sequence length="54" mass="6600">MRDVTRNQERLRGYVRRPLRGNPFHMCMPQQLCIGRGLHTEVRIHGQMERLRLW</sequence>
<dbReference type="EMBL" id="JAIWYP010000014">
    <property type="protein sequence ID" value="KAH3709821.1"/>
    <property type="molecule type" value="Genomic_DNA"/>
</dbReference>
<reference evidence="1" key="2">
    <citation type="submission" date="2020-11" db="EMBL/GenBank/DDBJ databases">
        <authorList>
            <person name="McCartney M.A."/>
            <person name="Auch B."/>
            <person name="Kono T."/>
            <person name="Mallez S."/>
            <person name="Becker A."/>
            <person name="Gohl D.M."/>
            <person name="Silverstein K.A.T."/>
            <person name="Koren S."/>
            <person name="Bechman K.B."/>
            <person name="Herman A."/>
            <person name="Abrahante J.E."/>
            <person name="Garbe J."/>
        </authorList>
    </citation>
    <scope>NUCLEOTIDE SEQUENCE</scope>
    <source>
        <strain evidence="1">Duluth1</strain>
        <tissue evidence="1">Whole animal</tissue>
    </source>
</reference>
<reference evidence="1" key="1">
    <citation type="journal article" date="2019" name="bioRxiv">
        <title>The Genome of the Zebra Mussel, Dreissena polymorpha: A Resource for Invasive Species Research.</title>
        <authorList>
            <person name="McCartney M.A."/>
            <person name="Auch B."/>
            <person name="Kono T."/>
            <person name="Mallez S."/>
            <person name="Zhang Y."/>
            <person name="Obille A."/>
            <person name="Becker A."/>
            <person name="Abrahante J.E."/>
            <person name="Garbe J."/>
            <person name="Badalamenti J.P."/>
            <person name="Herman A."/>
            <person name="Mangelson H."/>
            <person name="Liachko I."/>
            <person name="Sullivan S."/>
            <person name="Sone E.D."/>
            <person name="Koren S."/>
            <person name="Silverstein K.A.T."/>
            <person name="Beckman K.B."/>
            <person name="Gohl D.M."/>
        </authorList>
    </citation>
    <scope>NUCLEOTIDE SEQUENCE</scope>
    <source>
        <strain evidence="1">Duluth1</strain>
        <tissue evidence="1">Whole animal</tissue>
    </source>
</reference>
<organism evidence="1 2">
    <name type="scientific">Dreissena polymorpha</name>
    <name type="common">Zebra mussel</name>
    <name type="synonym">Mytilus polymorpha</name>
    <dbReference type="NCBI Taxonomy" id="45954"/>
    <lineage>
        <taxon>Eukaryota</taxon>
        <taxon>Metazoa</taxon>
        <taxon>Spiralia</taxon>
        <taxon>Lophotrochozoa</taxon>
        <taxon>Mollusca</taxon>
        <taxon>Bivalvia</taxon>
        <taxon>Autobranchia</taxon>
        <taxon>Heteroconchia</taxon>
        <taxon>Euheterodonta</taxon>
        <taxon>Imparidentia</taxon>
        <taxon>Neoheterodontei</taxon>
        <taxon>Myida</taxon>
        <taxon>Dreissenoidea</taxon>
        <taxon>Dreissenidae</taxon>
        <taxon>Dreissena</taxon>
    </lineage>
</organism>
<evidence type="ECO:0000313" key="2">
    <source>
        <dbReference type="Proteomes" id="UP000828390"/>
    </source>
</evidence>
<comment type="caution">
    <text evidence="1">The sequence shown here is derived from an EMBL/GenBank/DDBJ whole genome shotgun (WGS) entry which is preliminary data.</text>
</comment>
<proteinExistence type="predicted"/>
<protein>
    <submittedName>
        <fullName evidence="1">Uncharacterized protein</fullName>
    </submittedName>
</protein>
<dbReference type="AlphaFoldDB" id="A0A9D3Z379"/>
<accession>A0A9D3Z379</accession>
<name>A0A9D3Z379_DREPO</name>
<gene>
    <name evidence="1" type="ORF">DPMN_069286</name>
</gene>
<dbReference type="Proteomes" id="UP000828390">
    <property type="component" value="Unassembled WGS sequence"/>
</dbReference>
<keyword evidence="2" id="KW-1185">Reference proteome</keyword>